<name>A0A420ENW7_9SPHN</name>
<accession>A0A420ENW7</accession>
<proteinExistence type="predicted"/>
<sequence>MLLFRRAPGDDYPGAGLTLWGREDGYYVPNIVPLESGNLTYAQYNAILSDFIARIVEPIAPALGFAIDASASHQTLDDWVSADTAIRLRRFSGAANKSTGASHPMDQQRWFDFIIAVHRNKDQLGTDQLARWLNEAEHWHEDTAHDLAGNFETALALLARYDET</sequence>
<keyword evidence="2" id="KW-1185">Reference proteome</keyword>
<evidence type="ECO:0000313" key="2">
    <source>
        <dbReference type="Proteomes" id="UP000284395"/>
    </source>
</evidence>
<dbReference type="Proteomes" id="UP000284395">
    <property type="component" value="Unassembled WGS sequence"/>
</dbReference>
<dbReference type="Gene3D" id="1.20.1290.30">
    <property type="match status" value="1"/>
</dbReference>
<gene>
    <name evidence="1" type="ORF">D6851_03815</name>
</gene>
<protein>
    <submittedName>
        <fullName evidence="1">Uncharacterized protein</fullName>
    </submittedName>
</protein>
<dbReference type="EMBL" id="RAPF01000002">
    <property type="protein sequence ID" value="RKF22373.1"/>
    <property type="molecule type" value="Genomic_DNA"/>
</dbReference>
<dbReference type="InterPro" id="IPR037210">
    <property type="entry name" value="YoaC-like_sf"/>
</dbReference>
<comment type="caution">
    <text evidence="1">The sequence shown here is derived from an EMBL/GenBank/DDBJ whole genome shotgun (WGS) entry which is preliminary data.</text>
</comment>
<dbReference type="AlphaFoldDB" id="A0A420ENW7"/>
<evidence type="ECO:0000313" key="1">
    <source>
        <dbReference type="EMBL" id="RKF22373.1"/>
    </source>
</evidence>
<reference evidence="1 2" key="1">
    <citation type="submission" date="2018-09" db="EMBL/GenBank/DDBJ databases">
        <title>Altererythrobacter spongiae sp. nov., isolated from a marine sponge.</title>
        <authorList>
            <person name="Zhuang L."/>
            <person name="Luo L."/>
        </authorList>
    </citation>
    <scope>NUCLEOTIDE SEQUENCE [LARGE SCALE GENOMIC DNA]</scope>
    <source>
        <strain evidence="1 2">HN-Y73</strain>
    </source>
</reference>
<organism evidence="1 2">
    <name type="scientific">Altericroceibacterium spongiae</name>
    <dbReference type="NCBI Taxonomy" id="2320269"/>
    <lineage>
        <taxon>Bacteria</taxon>
        <taxon>Pseudomonadati</taxon>
        <taxon>Pseudomonadota</taxon>
        <taxon>Alphaproteobacteria</taxon>
        <taxon>Sphingomonadales</taxon>
        <taxon>Erythrobacteraceae</taxon>
        <taxon>Altericroceibacterium</taxon>
    </lineage>
</organism>